<dbReference type="InterPro" id="IPR050570">
    <property type="entry name" value="Cell_wall_metabolism_enzyme"/>
</dbReference>
<keyword evidence="1" id="KW-1133">Transmembrane helix</keyword>
<dbReference type="GO" id="GO:0004222">
    <property type="term" value="F:metalloendopeptidase activity"/>
    <property type="evidence" value="ECO:0007669"/>
    <property type="project" value="TreeGrafter"/>
</dbReference>
<dbReference type="InterPro" id="IPR011055">
    <property type="entry name" value="Dup_hybrid_motif"/>
</dbReference>
<dbReference type="PANTHER" id="PTHR21666">
    <property type="entry name" value="PEPTIDASE-RELATED"/>
    <property type="match status" value="1"/>
</dbReference>
<dbReference type="Gene3D" id="2.70.70.10">
    <property type="entry name" value="Glucose Permease (Domain IIA)"/>
    <property type="match status" value="1"/>
</dbReference>
<feature type="transmembrane region" description="Helical" evidence="1">
    <location>
        <begin position="67"/>
        <end position="88"/>
    </location>
</feature>
<accession>K1RYI3</accession>
<evidence type="ECO:0000256" key="1">
    <source>
        <dbReference type="SAM" id="Phobius"/>
    </source>
</evidence>
<proteinExistence type="predicted"/>
<dbReference type="CDD" id="cd12797">
    <property type="entry name" value="M23_peptidase"/>
    <property type="match status" value="1"/>
</dbReference>
<evidence type="ECO:0000313" key="3">
    <source>
        <dbReference type="EMBL" id="EKC46485.1"/>
    </source>
</evidence>
<dbReference type="SUPFAM" id="SSF51261">
    <property type="entry name" value="Duplicated hybrid motif"/>
    <property type="match status" value="1"/>
</dbReference>
<reference evidence="3" key="1">
    <citation type="journal article" date="2013" name="Environ. Microbiol.">
        <title>Microbiota from the distal guts of lean and obese adolescents exhibit partial functional redundancy besides clear differences in community structure.</title>
        <authorList>
            <person name="Ferrer M."/>
            <person name="Ruiz A."/>
            <person name="Lanza F."/>
            <person name="Haange S.B."/>
            <person name="Oberbach A."/>
            <person name="Till H."/>
            <person name="Bargiela R."/>
            <person name="Campoy C."/>
            <person name="Segura M.T."/>
            <person name="Richter M."/>
            <person name="von Bergen M."/>
            <person name="Seifert J."/>
            <person name="Suarez A."/>
        </authorList>
    </citation>
    <scope>NUCLEOTIDE SEQUENCE</scope>
</reference>
<comment type="caution">
    <text evidence="3">The sequence shown here is derived from an EMBL/GenBank/DDBJ whole genome shotgun (WGS) entry which is preliminary data.</text>
</comment>
<dbReference type="EMBL" id="AJWZ01011103">
    <property type="protein sequence ID" value="EKC46485.1"/>
    <property type="molecule type" value="Genomic_DNA"/>
</dbReference>
<protein>
    <submittedName>
        <fullName evidence="3">Protein containing Peptidase M23 domain protein</fullName>
    </submittedName>
</protein>
<dbReference type="InterPro" id="IPR016047">
    <property type="entry name" value="M23ase_b-sheet_dom"/>
</dbReference>
<keyword evidence="1" id="KW-0812">Transmembrane</keyword>
<keyword evidence="1" id="KW-0472">Membrane</keyword>
<sequence length="265" mass="30146">MYSEGEYYMLDKLWNLIKKLVRKIATYILKIISNKINFVKMRFKNYIDNYIIKKFRILRGAIKHKKLILRLILVLFVFTSGSALYIFMPNIKNHFKADNNSLSFVEYNINNNNETANENKTSVDNNNNNLATPVSNNVPIDNSYCWPTNGNYYISTYFSYGHDGIDIAGIGYNSNIYTVFSGQVVTASYTPANGNYIIVKNDDGKYAMYAHLTSIYVYNGQRVDKGVVIGGAGATGRATGVHLHFSIWTGYPYYGGTALNPYNFY</sequence>
<organism evidence="3">
    <name type="scientific">human gut metagenome</name>
    <dbReference type="NCBI Taxonomy" id="408170"/>
    <lineage>
        <taxon>unclassified sequences</taxon>
        <taxon>metagenomes</taxon>
        <taxon>organismal metagenomes</taxon>
    </lineage>
</organism>
<dbReference type="PANTHER" id="PTHR21666:SF270">
    <property type="entry name" value="MUREIN HYDROLASE ACTIVATOR ENVC"/>
    <property type="match status" value="1"/>
</dbReference>
<gene>
    <name evidence="3" type="ORF">OBE_16239</name>
</gene>
<dbReference type="AlphaFoldDB" id="K1RYI3"/>
<dbReference type="Pfam" id="PF01551">
    <property type="entry name" value="Peptidase_M23"/>
    <property type="match status" value="1"/>
</dbReference>
<name>K1RYI3_9ZZZZ</name>
<feature type="domain" description="M23ase beta-sheet core" evidence="2">
    <location>
        <begin position="161"/>
        <end position="258"/>
    </location>
</feature>
<evidence type="ECO:0000259" key="2">
    <source>
        <dbReference type="Pfam" id="PF01551"/>
    </source>
</evidence>